<evidence type="ECO:0000259" key="2">
    <source>
        <dbReference type="PROSITE" id="PS51283"/>
    </source>
</evidence>
<feature type="region of interest" description="Disordered" evidence="1">
    <location>
        <begin position="34"/>
        <end position="89"/>
    </location>
</feature>
<name>A0A421FVS8_9STRA</name>
<comment type="caution">
    <text evidence="3">The sequence shown here is derived from an EMBL/GenBank/DDBJ whole genome shotgun (WGS) entry which is preliminary data.</text>
</comment>
<organism evidence="3 4">
    <name type="scientific">Phytophthora kernoviae</name>
    <dbReference type="NCBI Taxonomy" id="325452"/>
    <lineage>
        <taxon>Eukaryota</taxon>
        <taxon>Sar</taxon>
        <taxon>Stramenopiles</taxon>
        <taxon>Oomycota</taxon>
        <taxon>Peronosporomycetes</taxon>
        <taxon>Peronosporales</taxon>
        <taxon>Peronosporaceae</taxon>
        <taxon>Phytophthora</taxon>
    </lineage>
</organism>
<dbReference type="SUPFAM" id="SSF50156">
    <property type="entry name" value="PDZ domain-like"/>
    <property type="match status" value="1"/>
</dbReference>
<feature type="compositionally biased region" description="Low complexity" evidence="1">
    <location>
        <begin position="125"/>
        <end position="141"/>
    </location>
</feature>
<dbReference type="GO" id="GO:0004843">
    <property type="term" value="F:cysteine-type deubiquitinase activity"/>
    <property type="evidence" value="ECO:0007669"/>
    <property type="project" value="InterPro"/>
</dbReference>
<dbReference type="InterPro" id="IPR035927">
    <property type="entry name" value="DUSP-like_sf"/>
</dbReference>
<dbReference type="EMBL" id="MBAD02001638">
    <property type="protein sequence ID" value="RLN52865.1"/>
    <property type="molecule type" value="Genomic_DNA"/>
</dbReference>
<reference evidence="3 4" key="1">
    <citation type="submission" date="2018-07" db="EMBL/GenBank/DDBJ databases">
        <title>Genome sequencing of oomycete isolates from Chile give support for New Zealand origin for Phytophthora kernoviae and make available the first Nothophytophthora sp. genome.</title>
        <authorList>
            <person name="Studholme D.J."/>
            <person name="Sanfuentes E."/>
            <person name="Panda P."/>
            <person name="Hill R."/>
            <person name="Sambles C."/>
            <person name="Grant M."/>
            <person name="Williams N.M."/>
            <person name="Mcdougal R.L."/>
        </authorList>
    </citation>
    <scope>NUCLEOTIDE SEQUENCE [LARGE SCALE GENOMIC DNA]</scope>
    <source>
        <strain evidence="3">Chile7</strain>
    </source>
</reference>
<evidence type="ECO:0000313" key="3">
    <source>
        <dbReference type="EMBL" id="RLN52865.1"/>
    </source>
</evidence>
<dbReference type="Gene3D" id="3.30.2230.10">
    <property type="entry name" value="DUSP-like"/>
    <property type="match status" value="1"/>
</dbReference>
<dbReference type="PROSITE" id="PS51283">
    <property type="entry name" value="DUSP"/>
    <property type="match status" value="1"/>
</dbReference>
<gene>
    <name evidence="3" type="ORF">BBJ29_009026</name>
</gene>
<dbReference type="Proteomes" id="UP000284657">
    <property type="component" value="Unassembled WGS sequence"/>
</dbReference>
<dbReference type="InterPro" id="IPR006615">
    <property type="entry name" value="Pept_C19_DUSP"/>
</dbReference>
<protein>
    <recommendedName>
        <fullName evidence="2">DUSP domain-containing protein</fullName>
    </recommendedName>
</protein>
<feature type="region of interest" description="Disordered" evidence="1">
    <location>
        <begin position="110"/>
        <end position="167"/>
    </location>
</feature>
<proteinExistence type="predicted"/>
<feature type="compositionally biased region" description="Acidic residues" evidence="1">
    <location>
        <begin position="192"/>
        <end position="210"/>
    </location>
</feature>
<dbReference type="SUPFAM" id="SSF143791">
    <property type="entry name" value="DUSP-like"/>
    <property type="match status" value="1"/>
</dbReference>
<feature type="region of interest" description="Disordered" evidence="1">
    <location>
        <begin position="187"/>
        <end position="260"/>
    </location>
</feature>
<feature type="compositionally biased region" description="Polar residues" evidence="1">
    <location>
        <begin position="142"/>
        <end position="160"/>
    </location>
</feature>
<dbReference type="InterPro" id="IPR036034">
    <property type="entry name" value="PDZ_sf"/>
</dbReference>
<feature type="compositionally biased region" description="Acidic residues" evidence="1">
    <location>
        <begin position="48"/>
        <end position="68"/>
    </location>
</feature>
<accession>A0A421FVS8</accession>
<feature type="domain" description="DUSP" evidence="2">
    <location>
        <begin position="404"/>
        <end position="519"/>
    </location>
</feature>
<feature type="compositionally biased region" description="Low complexity" evidence="1">
    <location>
        <begin position="75"/>
        <end position="85"/>
    </location>
</feature>
<evidence type="ECO:0000256" key="1">
    <source>
        <dbReference type="SAM" id="MobiDB-lite"/>
    </source>
</evidence>
<evidence type="ECO:0000313" key="4">
    <source>
        <dbReference type="Proteomes" id="UP000284657"/>
    </source>
</evidence>
<dbReference type="AlphaFoldDB" id="A0A421FVS8"/>
<sequence length="561" mass="61395">MEPQASARWLMGTNQWGIVEVQAPPGPLVAVEPLSQQFVSRQGPPQREEEEEDSDEEEGEGKEEEEDLRPENIVSGSGSSSASDSFQEIHMAEVAAEDVATAALVVEVADDQVSSSEASWTLTGSKSPLTSSASSASPEKLQQLSLEETGQRSKQQQSKKTLPEELVLPVAMPSDLSFGTMALAQARHFDSDDSSDDDDDDKDDDYEEISVDPASSKGASWESGKTKLQVTKSSSSLSPEEPEELSPEKPSPMPLSQVSNASSGTIAASLMVQANQFDRDDSNDDDDDAEYVTAMAPPGPLGLNLDGGVLDCAVVMGFAKMRDGSKGPLERHGDIAPGSVLVRINGEDFSHASLDEVRVKLSELSMQPRTLVFRLPPKEQREERSSLLQITPMQRAPTLPRFEEDQDKRRKMELALVMHYDKTALARRECWFCVDAEWMARWVAFAARGGPKPGPISNDNLLQPSWRKMLAHDAPGRADIARDGLVLMKDYRVVAPMVWCLFAELHGLGEAPLLARYPMDIYAEPLSEGEVASILKVPRPKAAVLTNNLRDKCLVRPSRPR</sequence>
<feature type="compositionally biased region" description="Polar residues" evidence="1">
    <location>
        <begin position="112"/>
        <end position="124"/>
    </location>
</feature>